<feature type="transmembrane region" description="Helical" evidence="5">
    <location>
        <begin position="431"/>
        <end position="457"/>
    </location>
</feature>
<dbReference type="Gene3D" id="1.20.58.2200">
    <property type="match status" value="1"/>
</dbReference>
<feature type="transmembrane region" description="Helical" evidence="5">
    <location>
        <begin position="274"/>
        <end position="297"/>
    </location>
</feature>
<evidence type="ECO:0000313" key="8">
    <source>
        <dbReference type="Proteomes" id="UP000309673"/>
    </source>
</evidence>
<dbReference type="EMBL" id="SUPK01000014">
    <property type="protein sequence ID" value="TJY38503.1"/>
    <property type="molecule type" value="Genomic_DNA"/>
</dbReference>
<dbReference type="InterPro" id="IPR011990">
    <property type="entry name" value="TPR-like_helical_dom_sf"/>
</dbReference>
<evidence type="ECO:0000256" key="2">
    <source>
        <dbReference type="ARBA" id="ARBA00022692"/>
    </source>
</evidence>
<evidence type="ECO:0000256" key="4">
    <source>
        <dbReference type="ARBA" id="ARBA00023136"/>
    </source>
</evidence>
<dbReference type="RefSeq" id="WP_136779682.1">
    <property type="nucleotide sequence ID" value="NZ_SUPK01000014.1"/>
</dbReference>
<sequence length="715" mass="76387">MRLDQNGIRIAAGTAAVTALLAWAAWRYGLFFETDFYPVELVLLGAGAVLAISALLRLPGTGKLRQQGIPLMAVLPLAIAACYGIVYLAGPASVKGTADAMMRWTSYAGWLALLLVWWNKPDNRASGEAAVQAAGLFVLAGGWLGWFGVWPFPDIVLRFDDPELSATGARLAGFFQYPNAYGAVLAFFLVRQLQLWARDGKPGAICASLTAIPYAAALLLTESRGSWAALAAGLAMAVGFARGWRERSRILAAAGITAAGAALAYAGAWQTSPAGGWLTAGCFIAGAAGLYAIWYGLSQKKENPAGRAYWLAGALVAAAGVLALVWSVGAGMSGARISGHYGTAASRLLFYRDGWRMFQDAPWFGHGGKSWRSLFEFYQSEPYVGGEVHSGYLDVLLDTGLLGFAVFAAMIGLFVWKLWRTNRRALAPAAVLLLHAAVDFDLSYGWMWLLLLAWIALFAADGREGGGNGAAPANARWGAAGGQAAAALLLGASLCACWAAWHSLAAVRAAAAADTAAMPDAREAQLRAALEANPAWSRIRLALAPLLPEAEERESVLAAGLRYEPQSGPLLLQLGLAEAELGHAAQAESRLREALQLARYNRDSQTAAVAGMAQLAETLDFAGRPDEARRAAQAAVSFYERYRLLVRQVKAMDHPANGKQFGMTSPALYYAAQAYHRLGREDKARQLLKPLIDGSDEQWKTQAKQLLEKLDAPNR</sequence>
<feature type="transmembrane region" description="Helical" evidence="5">
    <location>
        <begin position="309"/>
        <end position="329"/>
    </location>
</feature>
<evidence type="ECO:0000313" key="7">
    <source>
        <dbReference type="EMBL" id="TJY38503.1"/>
    </source>
</evidence>
<evidence type="ECO:0000256" key="3">
    <source>
        <dbReference type="ARBA" id="ARBA00022989"/>
    </source>
</evidence>
<keyword evidence="8" id="KW-1185">Reference proteome</keyword>
<dbReference type="Pfam" id="PF04932">
    <property type="entry name" value="Wzy_C"/>
    <property type="match status" value="1"/>
</dbReference>
<dbReference type="GO" id="GO:0016020">
    <property type="term" value="C:membrane"/>
    <property type="evidence" value="ECO:0007669"/>
    <property type="project" value="UniProtKB-SubCell"/>
</dbReference>
<feature type="transmembrane region" description="Helical" evidence="5">
    <location>
        <begin position="101"/>
        <end position="118"/>
    </location>
</feature>
<name>A0A4U0F253_9BACL</name>
<comment type="caution">
    <text evidence="7">The sequence shown here is derived from an EMBL/GenBank/DDBJ whole genome shotgun (WGS) entry which is preliminary data.</text>
</comment>
<feature type="domain" description="O-antigen ligase-related" evidence="6">
    <location>
        <begin position="277"/>
        <end position="408"/>
    </location>
</feature>
<dbReference type="PANTHER" id="PTHR37422:SF13">
    <property type="entry name" value="LIPOPOLYSACCHARIDE BIOSYNTHESIS PROTEIN PA4999-RELATED"/>
    <property type="match status" value="1"/>
</dbReference>
<keyword evidence="3 5" id="KW-1133">Transmembrane helix</keyword>
<feature type="transmembrane region" description="Helical" evidence="5">
    <location>
        <begin position="130"/>
        <end position="149"/>
    </location>
</feature>
<feature type="transmembrane region" description="Helical" evidence="5">
    <location>
        <begin position="202"/>
        <end position="220"/>
    </location>
</feature>
<feature type="transmembrane region" description="Helical" evidence="5">
    <location>
        <begin position="7"/>
        <end position="26"/>
    </location>
</feature>
<dbReference type="Proteomes" id="UP000309673">
    <property type="component" value="Unassembled WGS sequence"/>
</dbReference>
<feature type="transmembrane region" description="Helical" evidence="5">
    <location>
        <begin position="250"/>
        <end position="268"/>
    </location>
</feature>
<keyword evidence="4 5" id="KW-0472">Membrane</keyword>
<proteinExistence type="predicted"/>
<feature type="transmembrane region" description="Helical" evidence="5">
    <location>
        <begin position="477"/>
        <end position="501"/>
    </location>
</feature>
<dbReference type="InterPro" id="IPR051533">
    <property type="entry name" value="WaaL-like"/>
</dbReference>
<dbReference type="PANTHER" id="PTHR37422">
    <property type="entry name" value="TEICHURONIC ACID BIOSYNTHESIS PROTEIN TUAE"/>
    <property type="match status" value="1"/>
</dbReference>
<feature type="transmembrane region" description="Helical" evidence="5">
    <location>
        <begin position="226"/>
        <end position="243"/>
    </location>
</feature>
<organism evidence="7 8">
    <name type="scientific">Cohnella pontilimi</name>
    <dbReference type="NCBI Taxonomy" id="2564100"/>
    <lineage>
        <taxon>Bacteria</taxon>
        <taxon>Bacillati</taxon>
        <taxon>Bacillota</taxon>
        <taxon>Bacilli</taxon>
        <taxon>Bacillales</taxon>
        <taxon>Paenibacillaceae</taxon>
        <taxon>Cohnella</taxon>
    </lineage>
</organism>
<feature type="transmembrane region" description="Helical" evidence="5">
    <location>
        <begin position="38"/>
        <end position="56"/>
    </location>
</feature>
<feature type="transmembrane region" description="Helical" evidence="5">
    <location>
        <begin position="169"/>
        <end position="190"/>
    </location>
</feature>
<comment type="subcellular location">
    <subcellularLocation>
        <location evidence="1">Membrane</location>
        <topology evidence="1">Multi-pass membrane protein</topology>
    </subcellularLocation>
</comment>
<gene>
    <name evidence="7" type="ORF">E5161_20180</name>
</gene>
<reference evidence="7 8" key="1">
    <citation type="submission" date="2019-04" db="EMBL/GenBank/DDBJ databases">
        <title>Cohnella sp. nov., isolated from soil.</title>
        <authorList>
            <person name="Kim W."/>
        </authorList>
    </citation>
    <scope>NUCLEOTIDE SEQUENCE [LARGE SCALE GENOMIC DNA]</scope>
    <source>
        <strain evidence="7 8">CAU 1483</strain>
    </source>
</reference>
<feature type="transmembrane region" description="Helical" evidence="5">
    <location>
        <begin position="400"/>
        <end position="419"/>
    </location>
</feature>
<dbReference type="InterPro" id="IPR007016">
    <property type="entry name" value="O-antigen_ligase-rel_domated"/>
</dbReference>
<keyword evidence="2 5" id="KW-0812">Transmembrane</keyword>
<evidence type="ECO:0000256" key="5">
    <source>
        <dbReference type="SAM" id="Phobius"/>
    </source>
</evidence>
<protein>
    <recommendedName>
        <fullName evidence="6">O-antigen ligase-related domain-containing protein</fullName>
    </recommendedName>
</protein>
<dbReference type="SUPFAM" id="SSF48452">
    <property type="entry name" value="TPR-like"/>
    <property type="match status" value="1"/>
</dbReference>
<evidence type="ECO:0000259" key="6">
    <source>
        <dbReference type="Pfam" id="PF04932"/>
    </source>
</evidence>
<dbReference type="AlphaFoldDB" id="A0A4U0F253"/>
<feature type="transmembrane region" description="Helical" evidence="5">
    <location>
        <begin position="68"/>
        <end position="89"/>
    </location>
</feature>
<dbReference type="Gene3D" id="1.25.40.10">
    <property type="entry name" value="Tetratricopeptide repeat domain"/>
    <property type="match status" value="1"/>
</dbReference>
<evidence type="ECO:0000256" key="1">
    <source>
        <dbReference type="ARBA" id="ARBA00004141"/>
    </source>
</evidence>
<dbReference type="InterPro" id="IPR038440">
    <property type="entry name" value="FimV_C_sf"/>
</dbReference>
<dbReference type="OrthoDB" id="1808577at2"/>
<accession>A0A4U0F253</accession>